<sequence>MCREGDVPGLRVAKGRATAIGLAGGRFSGALTLRLKFAQCVENTAMVSVDDVAADAGCSCQCGDRWCGGRIAGEDTKGFAQACIGICPSARLRGR</sequence>
<dbReference type="KEGG" id="span:AWL63_23335"/>
<protein>
    <submittedName>
        <fullName evidence="1">Uncharacterized protein</fullName>
    </submittedName>
</protein>
<reference evidence="1 2" key="1">
    <citation type="submission" date="2016-01" db="EMBL/GenBank/DDBJ databases">
        <title>Complete genome and mega plasmid sequence of Sphingomonas panacis DCY99 elicits systemic resistance in rice to Xanthomonas oryzae.</title>
        <authorList>
            <person name="Kim Y.J."/>
            <person name="Yang D.C."/>
            <person name="Sing P."/>
        </authorList>
    </citation>
    <scope>NUCLEOTIDE SEQUENCE [LARGE SCALE GENOMIC DNA]</scope>
    <source>
        <strain evidence="1 2">DCY99</strain>
        <plasmid evidence="2">Plasmid</plasmid>
    </source>
</reference>
<accession>A0A1B3ZI82</accession>
<dbReference type="Proteomes" id="UP000094256">
    <property type="component" value="Plasmid unnamed"/>
</dbReference>
<proteinExistence type="predicted"/>
<evidence type="ECO:0000313" key="1">
    <source>
        <dbReference type="EMBL" id="AOH87113.1"/>
    </source>
</evidence>
<geneLocation type="plasmid" evidence="2"/>
<dbReference type="AlphaFoldDB" id="A0A1B3ZI82"/>
<evidence type="ECO:0000313" key="2">
    <source>
        <dbReference type="Proteomes" id="UP000094256"/>
    </source>
</evidence>
<organism evidence="1 2">
    <name type="scientific">Sphingomonas panacis</name>
    <dbReference type="NCBI Taxonomy" id="1560345"/>
    <lineage>
        <taxon>Bacteria</taxon>
        <taxon>Pseudomonadati</taxon>
        <taxon>Pseudomonadota</taxon>
        <taxon>Alphaproteobacteria</taxon>
        <taxon>Sphingomonadales</taxon>
        <taxon>Sphingomonadaceae</taxon>
        <taxon>Sphingomonas</taxon>
    </lineage>
</organism>
<keyword evidence="1" id="KW-0614">Plasmid</keyword>
<keyword evidence="2" id="KW-1185">Reference proteome</keyword>
<gene>
    <name evidence="1" type="ORF">AWL63_23335</name>
</gene>
<name>A0A1B3ZI82_9SPHN</name>
<dbReference type="EMBL" id="CP014169">
    <property type="protein sequence ID" value="AOH87113.1"/>
    <property type="molecule type" value="Genomic_DNA"/>
</dbReference>